<evidence type="ECO:0000313" key="7">
    <source>
        <dbReference type="Proteomes" id="UP000406256"/>
    </source>
</evidence>
<dbReference type="GO" id="GO:0006351">
    <property type="term" value="P:DNA-templated transcription"/>
    <property type="evidence" value="ECO:0007669"/>
    <property type="project" value="TreeGrafter"/>
</dbReference>
<sequence>MLDRLGELEVFLAIAEAGSLSQAAIRLRKSLAAVSRILGELEERLGVVLVDRTTRRCVLTAEGRQLAIEAESLLSRYQDMVGATADEVMAPRGTIRLTAPLVFGREYVAPALSSFLATYPLLSAELELADRIIDLRYDGFDLGVRIGAIEDDSLVARRLGHVGRVIVASREYLAAAGTPATPADLVDHEIVQQINNGEVDLWRLVEPDGKRITLRPSSRFLVNSADAAINAAKAGRGLVRVLSYQVSDALACGELVRVLTGFEPPKVPVSLVWPESKKFTRRVRLLSDFLLAELGRLPVLTDVAPRC</sequence>
<dbReference type="PROSITE" id="PS50931">
    <property type="entry name" value="HTH_LYSR"/>
    <property type="match status" value="1"/>
</dbReference>
<keyword evidence="2" id="KW-0805">Transcription regulation</keyword>
<evidence type="ECO:0000313" key="6">
    <source>
        <dbReference type="EMBL" id="VVE23035.1"/>
    </source>
</evidence>
<dbReference type="Proteomes" id="UP000406256">
    <property type="component" value="Unassembled WGS sequence"/>
</dbReference>
<dbReference type="PANTHER" id="PTHR30537">
    <property type="entry name" value="HTH-TYPE TRANSCRIPTIONAL REGULATOR"/>
    <property type="match status" value="1"/>
</dbReference>
<name>A0A5E4WJ60_9BURK</name>
<dbReference type="AlphaFoldDB" id="A0A5E4WJ60"/>
<dbReference type="Gene3D" id="1.10.10.10">
    <property type="entry name" value="Winged helix-like DNA-binding domain superfamily/Winged helix DNA-binding domain"/>
    <property type="match status" value="1"/>
</dbReference>
<dbReference type="InterPro" id="IPR000847">
    <property type="entry name" value="LysR_HTH_N"/>
</dbReference>
<dbReference type="InterPro" id="IPR058163">
    <property type="entry name" value="LysR-type_TF_proteobact-type"/>
</dbReference>
<proteinExistence type="inferred from homology"/>
<dbReference type="SUPFAM" id="SSF46785">
    <property type="entry name" value="Winged helix' DNA-binding domain"/>
    <property type="match status" value="1"/>
</dbReference>
<evidence type="ECO:0000259" key="5">
    <source>
        <dbReference type="PROSITE" id="PS50931"/>
    </source>
</evidence>
<dbReference type="InterPro" id="IPR036390">
    <property type="entry name" value="WH_DNA-bd_sf"/>
</dbReference>
<feature type="domain" description="HTH lysR-type" evidence="5">
    <location>
        <begin position="3"/>
        <end position="60"/>
    </location>
</feature>
<reference evidence="6 7" key="1">
    <citation type="submission" date="2019-08" db="EMBL/GenBank/DDBJ databases">
        <authorList>
            <person name="Peeters C."/>
        </authorList>
    </citation>
    <scope>NUCLEOTIDE SEQUENCE [LARGE SCALE GENOMIC DNA]</scope>
    <source>
        <strain evidence="6 7">LMG 31108</strain>
    </source>
</reference>
<organism evidence="6 7">
    <name type="scientific">Pandoraea anhela</name>
    <dbReference type="NCBI Taxonomy" id="2508295"/>
    <lineage>
        <taxon>Bacteria</taxon>
        <taxon>Pseudomonadati</taxon>
        <taxon>Pseudomonadota</taxon>
        <taxon>Betaproteobacteria</taxon>
        <taxon>Burkholderiales</taxon>
        <taxon>Burkholderiaceae</taxon>
        <taxon>Pandoraea</taxon>
    </lineage>
</organism>
<evidence type="ECO:0000256" key="1">
    <source>
        <dbReference type="ARBA" id="ARBA00009437"/>
    </source>
</evidence>
<dbReference type="PANTHER" id="PTHR30537:SF5">
    <property type="entry name" value="HTH-TYPE TRANSCRIPTIONAL ACTIVATOR TTDR-RELATED"/>
    <property type="match status" value="1"/>
</dbReference>
<protein>
    <submittedName>
        <fullName evidence="6">Transcriptional regulator</fullName>
    </submittedName>
</protein>
<dbReference type="Pfam" id="PF03466">
    <property type="entry name" value="LysR_substrate"/>
    <property type="match status" value="1"/>
</dbReference>
<dbReference type="GO" id="GO:0003700">
    <property type="term" value="F:DNA-binding transcription factor activity"/>
    <property type="evidence" value="ECO:0007669"/>
    <property type="project" value="InterPro"/>
</dbReference>
<gene>
    <name evidence="6" type="ORF">PAN31108_03232</name>
</gene>
<dbReference type="Pfam" id="PF00126">
    <property type="entry name" value="HTH_1"/>
    <property type="match status" value="1"/>
</dbReference>
<keyword evidence="4" id="KW-0804">Transcription</keyword>
<dbReference type="InterPro" id="IPR005119">
    <property type="entry name" value="LysR_subst-bd"/>
</dbReference>
<dbReference type="Gene3D" id="3.40.190.290">
    <property type="match status" value="1"/>
</dbReference>
<dbReference type="EMBL" id="CABPSB010000011">
    <property type="protein sequence ID" value="VVE23035.1"/>
    <property type="molecule type" value="Genomic_DNA"/>
</dbReference>
<evidence type="ECO:0000256" key="4">
    <source>
        <dbReference type="ARBA" id="ARBA00023163"/>
    </source>
</evidence>
<dbReference type="SUPFAM" id="SSF53850">
    <property type="entry name" value="Periplasmic binding protein-like II"/>
    <property type="match status" value="1"/>
</dbReference>
<dbReference type="RefSeq" id="WP_174995014.1">
    <property type="nucleotide sequence ID" value="NZ_CABPSB010000011.1"/>
</dbReference>
<keyword evidence="7" id="KW-1185">Reference proteome</keyword>
<keyword evidence="3" id="KW-0238">DNA-binding</keyword>
<dbReference type="InterPro" id="IPR036388">
    <property type="entry name" value="WH-like_DNA-bd_sf"/>
</dbReference>
<evidence type="ECO:0000256" key="2">
    <source>
        <dbReference type="ARBA" id="ARBA00023015"/>
    </source>
</evidence>
<evidence type="ECO:0000256" key="3">
    <source>
        <dbReference type="ARBA" id="ARBA00023125"/>
    </source>
</evidence>
<comment type="similarity">
    <text evidence="1">Belongs to the LysR transcriptional regulatory family.</text>
</comment>
<accession>A0A5E4WJ60</accession>
<dbReference type="GO" id="GO:0043565">
    <property type="term" value="F:sequence-specific DNA binding"/>
    <property type="evidence" value="ECO:0007669"/>
    <property type="project" value="TreeGrafter"/>
</dbReference>